<evidence type="ECO:0000313" key="10">
    <source>
        <dbReference type="EMBL" id="KAB0392255.1"/>
    </source>
</evidence>
<reference evidence="10 11" key="1">
    <citation type="journal article" date="2019" name="PLoS ONE">
        <title>Genomic analyses reveal an absence of contemporary introgressive admixture between fin whales and blue whales, despite known hybrids.</title>
        <authorList>
            <person name="Westbury M.V."/>
            <person name="Petersen B."/>
            <person name="Lorenzen E.D."/>
        </authorList>
    </citation>
    <scope>NUCLEOTIDE SEQUENCE [LARGE SCALE GENOMIC DNA]</scope>
    <source>
        <strain evidence="10">FinWhale-01</strain>
    </source>
</reference>
<dbReference type="Pfam" id="PF13927">
    <property type="entry name" value="Ig_3"/>
    <property type="match status" value="1"/>
</dbReference>
<comment type="similarity">
    <text evidence="7">Belongs to the immunoglobulin superfamily. SIGLEC (sialic acid binding Ig-like lectin) family.</text>
</comment>
<dbReference type="InterPro" id="IPR007110">
    <property type="entry name" value="Ig-like_dom"/>
</dbReference>
<evidence type="ECO:0000256" key="3">
    <source>
        <dbReference type="ARBA" id="ARBA00022734"/>
    </source>
</evidence>
<dbReference type="SMART" id="SM00409">
    <property type="entry name" value="IG"/>
    <property type="match status" value="2"/>
</dbReference>
<keyword evidence="3" id="KW-0430">Lectin</keyword>
<evidence type="ECO:0000256" key="5">
    <source>
        <dbReference type="ARBA" id="ARBA00022989"/>
    </source>
</evidence>
<evidence type="ECO:0000256" key="6">
    <source>
        <dbReference type="ARBA" id="ARBA00023136"/>
    </source>
</evidence>
<dbReference type="EMBL" id="SGJD01003957">
    <property type="protein sequence ID" value="KAB0392255.1"/>
    <property type="molecule type" value="Genomic_DNA"/>
</dbReference>
<dbReference type="Gene3D" id="2.60.40.10">
    <property type="entry name" value="Immunoglobulins"/>
    <property type="match status" value="2"/>
</dbReference>
<keyword evidence="11" id="KW-1185">Reference proteome</keyword>
<dbReference type="PANTHER" id="PTHR12035">
    <property type="entry name" value="SIALIC ACID BINDING IMMUNOGLOBULIN-LIKE LECTIN"/>
    <property type="match status" value="1"/>
</dbReference>
<dbReference type="GO" id="GO:0030246">
    <property type="term" value="F:carbohydrate binding"/>
    <property type="evidence" value="ECO:0007669"/>
    <property type="project" value="UniProtKB-KW"/>
</dbReference>
<feature type="region of interest" description="Disordered" evidence="8">
    <location>
        <begin position="239"/>
        <end position="259"/>
    </location>
</feature>
<evidence type="ECO:0000256" key="4">
    <source>
        <dbReference type="ARBA" id="ARBA00022889"/>
    </source>
</evidence>
<feature type="non-terminal residue" evidence="10">
    <location>
        <position position="385"/>
    </location>
</feature>
<gene>
    <name evidence="10" type="ORF">E2I00_010204</name>
</gene>
<accession>A0A643BXJ4</accession>
<feature type="non-terminal residue" evidence="10">
    <location>
        <position position="1"/>
    </location>
</feature>
<feature type="domain" description="Ig-like" evidence="9">
    <location>
        <begin position="25"/>
        <end position="110"/>
    </location>
</feature>
<dbReference type="GO" id="GO:0033691">
    <property type="term" value="F:sialic acid binding"/>
    <property type="evidence" value="ECO:0007669"/>
    <property type="project" value="TreeGrafter"/>
</dbReference>
<evidence type="ECO:0000256" key="8">
    <source>
        <dbReference type="SAM" id="MobiDB-lite"/>
    </source>
</evidence>
<comment type="caution">
    <text evidence="10">The sequence shown here is derived from an EMBL/GenBank/DDBJ whole genome shotgun (WGS) entry which is preliminary data.</text>
</comment>
<keyword evidence="4" id="KW-0130">Cell adhesion</keyword>
<dbReference type="AlphaFoldDB" id="A0A643BXJ4"/>
<dbReference type="Proteomes" id="UP000437017">
    <property type="component" value="Unassembled WGS sequence"/>
</dbReference>
<dbReference type="PANTHER" id="PTHR12035:SF115">
    <property type="entry name" value="SIALIC ACID-BINDING IG-LIKE LECTIN 10"/>
    <property type="match status" value="1"/>
</dbReference>
<dbReference type="GO" id="GO:0005886">
    <property type="term" value="C:plasma membrane"/>
    <property type="evidence" value="ECO:0007669"/>
    <property type="project" value="TreeGrafter"/>
</dbReference>
<evidence type="ECO:0000256" key="7">
    <source>
        <dbReference type="ARBA" id="ARBA00038361"/>
    </source>
</evidence>
<evidence type="ECO:0000256" key="2">
    <source>
        <dbReference type="ARBA" id="ARBA00022692"/>
    </source>
</evidence>
<dbReference type="InterPro" id="IPR003598">
    <property type="entry name" value="Ig_sub2"/>
</dbReference>
<name>A0A643BXJ4_BALPH</name>
<dbReference type="SUPFAM" id="SSF48726">
    <property type="entry name" value="Immunoglobulin"/>
    <property type="match status" value="3"/>
</dbReference>
<proteinExistence type="inferred from homology"/>
<protein>
    <recommendedName>
        <fullName evidence="9">Ig-like domain-containing protein</fullName>
    </recommendedName>
</protein>
<dbReference type="InterPro" id="IPR013783">
    <property type="entry name" value="Ig-like_fold"/>
</dbReference>
<dbReference type="InterPro" id="IPR036179">
    <property type="entry name" value="Ig-like_dom_sf"/>
</dbReference>
<evidence type="ECO:0000259" key="9">
    <source>
        <dbReference type="PROSITE" id="PS50835"/>
    </source>
</evidence>
<organism evidence="10 11">
    <name type="scientific">Balaenoptera physalus</name>
    <name type="common">Fin whale</name>
    <name type="synonym">Balaena physalus</name>
    <dbReference type="NCBI Taxonomy" id="9770"/>
    <lineage>
        <taxon>Eukaryota</taxon>
        <taxon>Metazoa</taxon>
        <taxon>Chordata</taxon>
        <taxon>Craniata</taxon>
        <taxon>Vertebrata</taxon>
        <taxon>Euteleostomi</taxon>
        <taxon>Mammalia</taxon>
        <taxon>Eutheria</taxon>
        <taxon>Laurasiatheria</taxon>
        <taxon>Artiodactyla</taxon>
        <taxon>Whippomorpha</taxon>
        <taxon>Cetacea</taxon>
        <taxon>Mysticeti</taxon>
        <taxon>Balaenopteridae</taxon>
        <taxon>Balaenoptera</taxon>
    </lineage>
</organism>
<comment type="subcellular location">
    <subcellularLocation>
        <location evidence="1">Membrane</location>
        <topology evidence="1">Single-pass type I membrane protein</topology>
    </subcellularLocation>
</comment>
<dbReference type="InterPro" id="IPR003599">
    <property type="entry name" value="Ig_sub"/>
</dbReference>
<feature type="domain" description="Ig-like" evidence="9">
    <location>
        <begin position="283"/>
        <end position="369"/>
    </location>
</feature>
<evidence type="ECO:0000256" key="1">
    <source>
        <dbReference type="ARBA" id="ARBA00004479"/>
    </source>
</evidence>
<evidence type="ECO:0000313" key="11">
    <source>
        <dbReference type="Proteomes" id="UP000437017"/>
    </source>
</evidence>
<keyword evidence="6" id="KW-0472">Membrane</keyword>
<sequence>RGHYVRYNFMEYKFRLEVTALTQKPEIYIPETLKPGHQVTLICMFDWPFEECPAPTLSWRGAAVSAHEARPRASYLLALTFTPRPQDHGTKLTCRVDVSRKGLSTENTVLLSVAYAPKDLVISISQTDVSGTEGHLGVSGGRGSALAPQGNSPHVEVQKGQFLRLLCTADSMPLATLSWALQDRILSWSHPSGSRTLELPFTPRDVHFAQKETPGLFRVKYPVSVSDAPENLRVMVSQGNRTGRKGDQRNQGSSVPNWEPRRLECQQEEGPCALSCSSILPLPSLVLENFRNGTSLPVLEGQSLRLLCVAHSNPPARLSWARGGQTLSPSQPSDPGVLELPHIQTEHEGEFTCGAQNPLGSQNISLSLSVVCECGDPWGQDTWVP</sequence>
<dbReference type="PROSITE" id="PS50835">
    <property type="entry name" value="IG_LIKE"/>
    <property type="match status" value="2"/>
</dbReference>
<keyword evidence="2" id="KW-0812">Transmembrane</keyword>
<dbReference type="InterPro" id="IPR051036">
    <property type="entry name" value="SIGLEC"/>
</dbReference>
<dbReference type="SMART" id="SM00408">
    <property type="entry name" value="IGc2"/>
    <property type="match status" value="1"/>
</dbReference>
<feature type="region of interest" description="Disordered" evidence="8">
    <location>
        <begin position="133"/>
        <end position="153"/>
    </location>
</feature>
<dbReference type="OrthoDB" id="10039395at2759"/>
<dbReference type="GO" id="GO:0007155">
    <property type="term" value="P:cell adhesion"/>
    <property type="evidence" value="ECO:0007669"/>
    <property type="project" value="UniProtKB-KW"/>
</dbReference>
<keyword evidence="5" id="KW-1133">Transmembrane helix</keyword>